<proteinExistence type="predicted"/>
<evidence type="ECO:0000256" key="3">
    <source>
        <dbReference type="ARBA" id="ARBA00023204"/>
    </source>
</evidence>
<keyword evidence="2" id="KW-0378">Hydrolase</keyword>
<gene>
    <name evidence="5" type="ORF">ACFVKH_03105</name>
</gene>
<evidence type="ECO:0000256" key="1">
    <source>
        <dbReference type="ARBA" id="ARBA00022763"/>
    </source>
</evidence>
<dbReference type="Gene3D" id="3.90.320.10">
    <property type="match status" value="1"/>
</dbReference>
<comment type="caution">
    <text evidence="5">The sequence shown here is derived from an EMBL/GenBank/DDBJ whole genome shotgun (WGS) entry which is preliminary data.</text>
</comment>
<feature type="domain" description="PD-(D/E)XK endonuclease-like" evidence="4">
    <location>
        <begin position="14"/>
        <end position="246"/>
    </location>
</feature>
<reference evidence="5 6" key="1">
    <citation type="submission" date="2024-10" db="EMBL/GenBank/DDBJ databases">
        <authorList>
            <person name="Ratan Roy A."/>
            <person name="Morales Sandoval P.H."/>
            <person name="De Los Santos Villalobos S."/>
            <person name="Chakraborty S."/>
            <person name="Mukherjee J."/>
        </authorList>
    </citation>
    <scope>NUCLEOTIDE SEQUENCE [LARGE SCALE GENOMIC DNA]</scope>
    <source>
        <strain evidence="5 6">S1</strain>
    </source>
</reference>
<dbReference type="Proteomes" id="UP001600165">
    <property type="component" value="Unassembled WGS sequence"/>
</dbReference>
<protein>
    <submittedName>
        <fullName evidence="5">PD-(D/E)XK nuclease family protein</fullName>
    </submittedName>
</protein>
<keyword evidence="2" id="KW-0347">Helicase</keyword>
<dbReference type="InterPro" id="IPR038726">
    <property type="entry name" value="PDDEXK_AddAB-type"/>
</dbReference>
<dbReference type="RefSeq" id="WP_377961474.1">
    <property type="nucleotide sequence ID" value="NZ_JBHZOL010000021.1"/>
</dbReference>
<keyword evidence="2" id="KW-0067">ATP-binding</keyword>
<dbReference type="InterPro" id="IPR011604">
    <property type="entry name" value="PDDEXK-like_dom_sf"/>
</dbReference>
<evidence type="ECO:0000313" key="5">
    <source>
        <dbReference type="EMBL" id="MFE4105250.1"/>
    </source>
</evidence>
<keyword evidence="6" id="KW-1185">Reference proteome</keyword>
<sequence>MTVSLATPQPPLPLSQGSLNLLTTCPRKFQYTYFDELGLPLAADQQANVAWGSQFHLLMQQRELGLPIDALAATETDLQESLEQLVKAAPALFAPELASFRQSEHRRTLEFAGYLLTVIYDLIILQPQRGQIIDWKTYLQPRDRTFLAQDWQTRLYPYVLAETTTLSPHQISITYWFVRHRDRQSQRLQPQQQTFQYSEQQHEQTRHDLSQLTAQLHQWRSQPAALPKVDLAKGICPSCPFAIRCQRSLAAFAPPSAPPLPNLEAIEEIEL</sequence>
<organism evidence="5 6">
    <name type="scientific">Almyronema epifaneia S1</name>
    <dbReference type="NCBI Taxonomy" id="2991925"/>
    <lineage>
        <taxon>Bacteria</taxon>
        <taxon>Bacillati</taxon>
        <taxon>Cyanobacteriota</taxon>
        <taxon>Cyanophyceae</taxon>
        <taxon>Nodosilineales</taxon>
        <taxon>Nodosilineaceae</taxon>
        <taxon>Almyronema</taxon>
        <taxon>Almyronema epifaneia</taxon>
    </lineage>
</organism>
<keyword evidence="2" id="KW-0547">Nucleotide-binding</keyword>
<dbReference type="Pfam" id="PF12705">
    <property type="entry name" value="PDDEXK_1"/>
    <property type="match status" value="1"/>
</dbReference>
<keyword evidence="1" id="KW-0227">DNA damage</keyword>
<evidence type="ECO:0000259" key="4">
    <source>
        <dbReference type="Pfam" id="PF12705"/>
    </source>
</evidence>
<accession>A0ABW6IC47</accession>
<evidence type="ECO:0000256" key="2">
    <source>
        <dbReference type="ARBA" id="ARBA00022806"/>
    </source>
</evidence>
<name>A0ABW6IC47_9CYAN</name>
<keyword evidence="3" id="KW-0234">DNA repair</keyword>
<dbReference type="EMBL" id="JBHZOL010000021">
    <property type="protein sequence ID" value="MFE4105250.1"/>
    <property type="molecule type" value="Genomic_DNA"/>
</dbReference>
<evidence type="ECO:0000313" key="6">
    <source>
        <dbReference type="Proteomes" id="UP001600165"/>
    </source>
</evidence>